<dbReference type="PROSITE" id="PS50928">
    <property type="entry name" value="ABC_TM1"/>
    <property type="match status" value="1"/>
</dbReference>
<dbReference type="GO" id="GO:0055085">
    <property type="term" value="P:transmembrane transport"/>
    <property type="evidence" value="ECO:0007669"/>
    <property type="project" value="InterPro"/>
</dbReference>
<accession>A0A4Q9DWD0</accession>
<evidence type="ECO:0000313" key="9">
    <source>
        <dbReference type="EMBL" id="TBL80645.1"/>
    </source>
</evidence>
<dbReference type="OrthoDB" id="9771544at2"/>
<evidence type="ECO:0000259" key="8">
    <source>
        <dbReference type="PROSITE" id="PS50928"/>
    </source>
</evidence>
<dbReference type="Gene3D" id="1.10.3720.10">
    <property type="entry name" value="MetI-like"/>
    <property type="match status" value="1"/>
</dbReference>
<feature type="transmembrane region" description="Helical" evidence="7">
    <location>
        <begin position="248"/>
        <end position="269"/>
    </location>
</feature>
<keyword evidence="4 7" id="KW-0812">Transmembrane</keyword>
<dbReference type="PANTHER" id="PTHR43744">
    <property type="entry name" value="ABC TRANSPORTER PERMEASE PROTEIN MG189-RELATED-RELATED"/>
    <property type="match status" value="1"/>
</dbReference>
<keyword evidence="3" id="KW-1003">Cell membrane</keyword>
<feature type="transmembrane region" description="Helical" evidence="7">
    <location>
        <begin position="82"/>
        <end position="101"/>
    </location>
</feature>
<sequence>MSGAVKTFKNSKSVIVHVLVTAFAFVMVYPLLWMLSSSFKDTADIFVNSHQLIPSKWNFDNYVNGFKGFAGISFAVFFKNSFIITILSVIGTVISSTMVAYGFARIRFKWAPFWFGCMMLTMMLPGEVLMIPQYIFFHKMGWINTFLPLIVPAFFGGAFFIFLIIQFLRGIPRELDESAYIDGCGKYQIFFRIMVPLLVPPIITVSIFKFYWTWDDFFSPLLYLNSPKLATVSLAIKNFSDPTMKTDWGAMFAMSTLSLLPVFAVFFIFQKYIVEGISTTGLKG</sequence>
<dbReference type="Pfam" id="PF00528">
    <property type="entry name" value="BPD_transp_1"/>
    <property type="match status" value="1"/>
</dbReference>
<comment type="subcellular location">
    <subcellularLocation>
        <location evidence="1 7">Cell membrane</location>
        <topology evidence="1 7">Multi-pass membrane protein</topology>
    </subcellularLocation>
</comment>
<evidence type="ECO:0000256" key="3">
    <source>
        <dbReference type="ARBA" id="ARBA00022475"/>
    </source>
</evidence>
<evidence type="ECO:0000256" key="7">
    <source>
        <dbReference type="RuleBase" id="RU363032"/>
    </source>
</evidence>
<keyword evidence="2 7" id="KW-0813">Transport</keyword>
<evidence type="ECO:0000256" key="1">
    <source>
        <dbReference type="ARBA" id="ARBA00004651"/>
    </source>
</evidence>
<feature type="domain" description="ABC transmembrane type-1" evidence="8">
    <location>
        <begin position="78"/>
        <end position="269"/>
    </location>
</feature>
<dbReference type="InterPro" id="IPR000515">
    <property type="entry name" value="MetI-like"/>
</dbReference>
<name>A0A4Q9DWD0_9BACL</name>
<organism evidence="9 10">
    <name type="scientific">Paenibacillus thalictri</name>
    <dbReference type="NCBI Taxonomy" id="2527873"/>
    <lineage>
        <taxon>Bacteria</taxon>
        <taxon>Bacillati</taxon>
        <taxon>Bacillota</taxon>
        <taxon>Bacilli</taxon>
        <taxon>Bacillales</taxon>
        <taxon>Paenibacillaceae</taxon>
        <taxon>Paenibacillus</taxon>
    </lineage>
</organism>
<reference evidence="9 10" key="1">
    <citation type="submission" date="2019-02" db="EMBL/GenBank/DDBJ databases">
        <title>Paenibacillus sp. nov., isolated from surface-sterilized tissue of Thalictrum simplex L.</title>
        <authorList>
            <person name="Tuo L."/>
        </authorList>
    </citation>
    <scope>NUCLEOTIDE SEQUENCE [LARGE SCALE GENOMIC DNA]</scope>
    <source>
        <strain evidence="9 10">N2SHLJ1</strain>
    </source>
</reference>
<feature type="transmembrane region" description="Helical" evidence="7">
    <location>
        <begin position="113"/>
        <end position="137"/>
    </location>
</feature>
<dbReference type="GO" id="GO:0005886">
    <property type="term" value="C:plasma membrane"/>
    <property type="evidence" value="ECO:0007669"/>
    <property type="project" value="UniProtKB-SubCell"/>
</dbReference>
<gene>
    <name evidence="9" type="ORF">EYB31_05290</name>
</gene>
<comment type="similarity">
    <text evidence="7">Belongs to the binding-protein-dependent transport system permease family.</text>
</comment>
<dbReference type="EMBL" id="SIRE01000004">
    <property type="protein sequence ID" value="TBL80645.1"/>
    <property type="molecule type" value="Genomic_DNA"/>
</dbReference>
<keyword evidence="5 7" id="KW-1133">Transmembrane helix</keyword>
<evidence type="ECO:0000313" key="10">
    <source>
        <dbReference type="Proteomes" id="UP000293142"/>
    </source>
</evidence>
<comment type="caution">
    <text evidence="9">The sequence shown here is derived from an EMBL/GenBank/DDBJ whole genome shotgun (WGS) entry which is preliminary data.</text>
</comment>
<evidence type="ECO:0000256" key="2">
    <source>
        <dbReference type="ARBA" id="ARBA00022448"/>
    </source>
</evidence>
<dbReference type="AlphaFoldDB" id="A0A4Q9DWD0"/>
<keyword evidence="6 7" id="KW-0472">Membrane</keyword>
<dbReference type="Proteomes" id="UP000293142">
    <property type="component" value="Unassembled WGS sequence"/>
</dbReference>
<dbReference type="SUPFAM" id="SSF161098">
    <property type="entry name" value="MetI-like"/>
    <property type="match status" value="1"/>
</dbReference>
<dbReference type="PANTHER" id="PTHR43744:SF6">
    <property type="entry name" value="ABC TRANSPORTER PERMEASE PROTEIN YESQ-RELATED"/>
    <property type="match status" value="1"/>
</dbReference>
<dbReference type="RefSeq" id="WP_131012246.1">
    <property type="nucleotide sequence ID" value="NZ_SIRE01000004.1"/>
</dbReference>
<evidence type="ECO:0000256" key="4">
    <source>
        <dbReference type="ARBA" id="ARBA00022692"/>
    </source>
</evidence>
<feature type="transmembrane region" description="Helical" evidence="7">
    <location>
        <begin position="12"/>
        <end position="32"/>
    </location>
</feature>
<feature type="transmembrane region" description="Helical" evidence="7">
    <location>
        <begin position="149"/>
        <end position="168"/>
    </location>
</feature>
<evidence type="ECO:0000256" key="5">
    <source>
        <dbReference type="ARBA" id="ARBA00022989"/>
    </source>
</evidence>
<dbReference type="CDD" id="cd06261">
    <property type="entry name" value="TM_PBP2"/>
    <property type="match status" value="1"/>
</dbReference>
<feature type="transmembrane region" description="Helical" evidence="7">
    <location>
        <begin position="189"/>
        <end position="212"/>
    </location>
</feature>
<keyword evidence="10" id="KW-1185">Reference proteome</keyword>
<proteinExistence type="inferred from homology"/>
<evidence type="ECO:0000256" key="6">
    <source>
        <dbReference type="ARBA" id="ARBA00023136"/>
    </source>
</evidence>
<protein>
    <submittedName>
        <fullName evidence="9">Carbohydrate ABC transporter permease</fullName>
    </submittedName>
</protein>
<dbReference type="InterPro" id="IPR035906">
    <property type="entry name" value="MetI-like_sf"/>
</dbReference>